<dbReference type="RefSeq" id="WP_307066806.1">
    <property type="nucleotide sequence ID" value="NZ_JAUSUP010000001.1"/>
</dbReference>
<organism evidence="2 3">
    <name type="scientific">Alkalibacillus filiformis</name>
    <dbReference type="NCBI Taxonomy" id="200990"/>
    <lineage>
        <taxon>Bacteria</taxon>
        <taxon>Bacillati</taxon>
        <taxon>Bacillota</taxon>
        <taxon>Bacilli</taxon>
        <taxon>Bacillales</taxon>
        <taxon>Bacillaceae</taxon>
        <taxon>Alkalibacillus</taxon>
    </lineage>
</organism>
<dbReference type="Proteomes" id="UP001236723">
    <property type="component" value="Unassembled WGS sequence"/>
</dbReference>
<reference evidence="2 3" key="1">
    <citation type="submission" date="2023-07" db="EMBL/GenBank/DDBJ databases">
        <title>Genomic Encyclopedia of Type Strains, Phase IV (KMG-IV): sequencing the most valuable type-strain genomes for metagenomic binning, comparative biology and taxonomic classification.</title>
        <authorList>
            <person name="Goeker M."/>
        </authorList>
    </citation>
    <scope>NUCLEOTIDE SEQUENCE [LARGE SCALE GENOMIC DNA]</scope>
    <source>
        <strain evidence="2 3">DSM 15448</strain>
    </source>
</reference>
<feature type="compositionally biased region" description="Low complexity" evidence="1">
    <location>
        <begin position="61"/>
        <end position="70"/>
    </location>
</feature>
<feature type="compositionally biased region" description="Basic and acidic residues" evidence="1">
    <location>
        <begin position="71"/>
        <end position="81"/>
    </location>
</feature>
<name>A0ABU0DS68_9BACI</name>
<evidence type="ECO:0000313" key="2">
    <source>
        <dbReference type="EMBL" id="MDQ0351267.1"/>
    </source>
</evidence>
<accession>A0ABU0DS68</accession>
<proteinExistence type="predicted"/>
<evidence type="ECO:0000313" key="3">
    <source>
        <dbReference type="Proteomes" id="UP001236723"/>
    </source>
</evidence>
<feature type="region of interest" description="Disordered" evidence="1">
    <location>
        <begin position="60"/>
        <end position="81"/>
    </location>
</feature>
<comment type="caution">
    <text evidence="2">The sequence shown here is derived from an EMBL/GenBank/DDBJ whole genome shotgun (WGS) entry which is preliminary data.</text>
</comment>
<gene>
    <name evidence="2" type="ORF">J2R98_001070</name>
</gene>
<protein>
    <submittedName>
        <fullName evidence="2">Uncharacterized protein</fullName>
    </submittedName>
</protein>
<keyword evidence="3" id="KW-1185">Reference proteome</keyword>
<evidence type="ECO:0000256" key="1">
    <source>
        <dbReference type="SAM" id="MobiDB-lite"/>
    </source>
</evidence>
<dbReference type="EMBL" id="JAUSUP010000001">
    <property type="protein sequence ID" value="MDQ0351267.1"/>
    <property type="molecule type" value="Genomic_DNA"/>
</dbReference>
<sequence>MERVIVVLSGVLFLATWAVVILVWVDVNQPTYTAKNHHISKEITLNYKLNDQAMVLNTNLSTYEKSSSTESEQRSTSNDEIKHELELIDDSSLDPWRDYFSNEEQNVSIDDLLHIFEEVDEAVSES</sequence>